<dbReference type="Gramene" id="TraesCAD_scaffold_171821_01G000200.1">
    <property type="protein sequence ID" value="TraesCAD_scaffold_171821_01G000200.1"/>
    <property type="gene ID" value="TraesCAD_scaffold_171821_01G000200"/>
</dbReference>
<dbReference type="Gramene" id="TraesCSU02G112600.1">
    <property type="protein sequence ID" value="TraesCSU02G112600.1.cds1"/>
    <property type="gene ID" value="TraesCSU02G112600"/>
</dbReference>
<dbReference type="Gramene" id="TraesMAC6D03G03657270.1">
    <property type="protein sequence ID" value="TraesMAC6D03G03657270.1.CDS1"/>
    <property type="gene ID" value="TraesMAC6D03G03657270"/>
</dbReference>
<dbReference type="Gramene" id="TraesARI6D03G03622610.1">
    <property type="protein sequence ID" value="TraesARI6D03G03622610.1.CDS1"/>
    <property type="gene ID" value="TraesARI6D03G03622610"/>
</dbReference>
<dbReference type="Gramene" id="TraesNOR6D03G03697950.1">
    <property type="protein sequence ID" value="TraesNOR6D03G03697950.1.CDS1"/>
    <property type="gene ID" value="TraesNOR6D03G03697950"/>
</dbReference>
<sequence>MDSIACHERARAFKVFKNAKNRETFITSAAEDEESAVMWRRSEMAELPT</sequence>
<dbReference type="EnsemblPlants" id="TraesCSU02G112600.1">
    <property type="protein sequence ID" value="TraesCSU02G112600.1.cds1"/>
    <property type="gene ID" value="TraesCSU02G112600"/>
</dbReference>
<dbReference type="Gramene" id="TraesLDM6D03G03660690.1">
    <property type="protein sequence ID" value="TraesLDM6D03G03660690.1.CDS1"/>
    <property type="gene ID" value="TraesLDM6D03G03660690"/>
</dbReference>
<dbReference type="Gramene" id="TraesJUL6D03G03690100.1">
    <property type="protein sequence ID" value="TraesJUL6D03G03690100.1.CDS1"/>
    <property type="gene ID" value="TraesJUL6D03G03690100"/>
</dbReference>
<dbReference type="AlphaFoldDB" id="A0A3B6UBD0"/>
<keyword evidence="2" id="KW-1185">Reference proteome</keyword>
<reference evidence="1" key="1">
    <citation type="submission" date="2018-08" db="EMBL/GenBank/DDBJ databases">
        <authorList>
            <person name="Rossello M."/>
        </authorList>
    </citation>
    <scope>NUCLEOTIDE SEQUENCE [LARGE SCALE GENOMIC DNA]</scope>
    <source>
        <strain evidence="1">cv. Chinese Spring</strain>
    </source>
</reference>
<name>A0A3B6UBD0_WHEAT</name>
<dbReference type="Gramene" id="TraesROB_scaffold_106993_01G000300.1">
    <property type="protein sequence ID" value="TraesROB_scaffold_106993_01G000300.1"/>
    <property type="gene ID" value="TraesROB_scaffold_106993_01G000300"/>
</dbReference>
<evidence type="ECO:0000313" key="2">
    <source>
        <dbReference type="Proteomes" id="UP000019116"/>
    </source>
</evidence>
<evidence type="ECO:0000313" key="1">
    <source>
        <dbReference type="EnsemblPlants" id="TraesCSU02G112600.1.cds1"/>
    </source>
</evidence>
<organism evidence="1">
    <name type="scientific">Triticum aestivum</name>
    <name type="common">Wheat</name>
    <dbReference type="NCBI Taxonomy" id="4565"/>
    <lineage>
        <taxon>Eukaryota</taxon>
        <taxon>Viridiplantae</taxon>
        <taxon>Streptophyta</taxon>
        <taxon>Embryophyta</taxon>
        <taxon>Tracheophyta</taxon>
        <taxon>Spermatophyta</taxon>
        <taxon>Magnoliopsida</taxon>
        <taxon>Liliopsida</taxon>
        <taxon>Poales</taxon>
        <taxon>Poaceae</taxon>
        <taxon>BOP clade</taxon>
        <taxon>Pooideae</taxon>
        <taxon>Triticodae</taxon>
        <taxon>Triticeae</taxon>
        <taxon>Triticinae</taxon>
        <taxon>Triticum</taxon>
    </lineage>
</organism>
<dbReference type="PANTHER" id="PTHR34395:SF15">
    <property type="entry name" value="OS09G0292400 PROTEIN"/>
    <property type="match status" value="1"/>
</dbReference>
<dbReference type="Gramene" id="TraesJAG6B03G03597640.1">
    <property type="protein sequence ID" value="TraesJAG6B03G03597640.1.CDS1"/>
    <property type="gene ID" value="TraesJAG6B03G03597640"/>
</dbReference>
<protein>
    <submittedName>
        <fullName evidence="1">Uncharacterized protein</fullName>
    </submittedName>
</protein>
<dbReference type="Gramene" id="TraesWEE_scaffold_156006_01G000100.1">
    <property type="protein sequence ID" value="TraesWEE_scaffold_156006_01G000100.1"/>
    <property type="gene ID" value="TraesWEE_scaffold_156006_01G000100"/>
</dbReference>
<proteinExistence type="predicted"/>
<dbReference type="Proteomes" id="UP000019116">
    <property type="component" value="Chromosome Un"/>
</dbReference>
<dbReference type="Gramene" id="TraesLAC6D03G03613000.1">
    <property type="protein sequence ID" value="TraesLAC6D03G03613000.1.CDS1"/>
    <property type="gene ID" value="TraesLAC6D03G03613000"/>
</dbReference>
<accession>A0A3B6UBD0</accession>
<dbReference type="Gramene" id="TraesSYM6D03G03603430.1">
    <property type="protein sequence ID" value="TraesSYM6D03G03603430.1.CDS1"/>
    <property type="gene ID" value="TraesSYM6D03G03603430"/>
</dbReference>
<dbReference type="PANTHER" id="PTHR34395">
    <property type="entry name" value="OS11G0427500 PROTEIN"/>
    <property type="match status" value="1"/>
</dbReference>
<reference evidence="1" key="2">
    <citation type="submission" date="2018-10" db="UniProtKB">
        <authorList>
            <consortium name="EnsemblPlants"/>
        </authorList>
    </citation>
    <scope>IDENTIFICATION</scope>
</reference>
<dbReference type="Gramene" id="TraesCLE_scaffold_139348_01G000300.1">
    <property type="protein sequence ID" value="TraesCLE_scaffold_139348_01G000300.1"/>
    <property type="gene ID" value="TraesCLE_scaffold_139348_01G000300"/>
</dbReference>